<sequence length="234" mass="26784">MRKNLASTGNFCTLLQHSGVAFSCVKFHKIILEGTNRYKCLDMLLENFHGSAVKGTAARACVYLGHRKNTGKSTEKTHVYFTDFITSEACTSSIGSLLMANFDTEGLRGYHQVPPLFNKVLQYLWKTSAECFLLSICYLAHPKILFGSSHPKYRVCRLPSFHHRVHIKMNWQYAATSRPKFVCCSTCPEYSESCMSVDDGQQQHVCNWKRIIFRAQYNNLSFCKFPLFQGPNFF</sequence>
<organism evidence="1">
    <name type="scientific">Ixodes ricinus</name>
    <name type="common">Common tick</name>
    <name type="synonym">Acarus ricinus</name>
    <dbReference type="NCBI Taxonomy" id="34613"/>
    <lineage>
        <taxon>Eukaryota</taxon>
        <taxon>Metazoa</taxon>
        <taxon>Ecdysozoa</taxon>
        <taxon>Arthropoda</taxon>
        <taxon>Chelicerata</taxon>
        <taxon>Arachnida</taxon>
        <taxon>Acari</taxon>
        <taxon>Parasitiformes</taxon>
        <taxon>Ixodida</taxon>
        <taxon>Ixodoidea</taxon>
        <taxon>Ixodidae</taxon>
        <taxon>Ixodinae</taxon>
        <taxon>Ixodes</taxon>
    </lineage>
</organism>
<accession>A0A6B0V4R6</accession>
<reference evidence="1" key="1">
    <citation type="submission" date="2019-12" db="EMBL/GenBank/DDBJ databases">
        <title>An insight into the sialome of adult female Ixodes ricinus ticks feeding for 6 days.</title>
        <authorList>
            <person name="Perner J."/>
            <person name="Ribeiro J.M.C."/>
        </authorList>
    </citation>
    <scope>NUCLEOTIDE SEQUENCE</scope>
    <source>
        <strain evidence="1">Semi-engorged</strain>
        <tissue evidence="1">Salivary glands</tissue>
    </source>
</reference>
<dbReference type="AlphaFoldDB" id="A0A6B0V4R6"/>
<dbReference type="PROSITE" id="PS51257">
    <property type="entry name" value="PROKAR_LIPOPROTEIN"/>
    <property type="match status" value="1"/>
</dbReference>
<protein>
    <submittedName>
        <fullName evidence="1">Uncharacterized protein</fullName>
    </submittedName>
</protein>
<name>A0A6B0V4R6_IXORI</name>
<proteinExistence type="predicted"/>
<evidence type="ECO:0000313" key="1">
    <source>
        <dbReference type="EMBL" id="MXU96892.1"/>
    </source>
</evidence>
<dbReference type="EMBL" id="GIFC01014809">
    <property type="protein sequence ID" value="MXU96892.1"/>
    <property type="molecule type" value="Transcribed_RNA"/>
</dbReference>